<evidence type="ECO:0000313" key="4">
    <source>
        <dbReference type="EMBL" id="KAH8998678.1"/>
    </source>
</evidence>
<protein>
    <submittedName>
        <fullName evidence="4">Phosphoglycerate mutase-like protein</fullName>
    </submittedName>
</protein>
<keyword evidence="5" id="KW-1185">Reference proteome</keyword>
<organism evidence="4 5">
    <name type="scientific">Lactarius akahatsu</name>
    <dbReference type="NCBI Taxonomy" id="416441"/>
    <lineage>
        <taxon>Eukaryota</taxon>
        <taxon>Fungi</taxon>
        <taxon>Dikarya</taxon>
        <taxon>Basidiomycota</taxon>
        <taxon>Agaricomycotina</taxon>
        <taxon>Agaricomycetes</taxon>
        <taxon>Russulales</taxon>
        <taxon>Russulaceae</taxon>
        <taxon>Lactarius</taxon>
    </lineage>
</organism>
<dbReference type="Proteomes" id="UP001201163">
    <property type="component" value="Unassembled WGS sequence"/>
</dbReference>
<gene>
    <name evidence="4" type="ORF">EDB92DRAFT_1941473</name>
</gene>
<feature type="binding site" evidence="3">
    <location>
        <position position="52"/>
    </location>
    <ligand>
        <name>substrate</name>
    </ligand>
</feature>
<evidence type="ECO:0000313" key="5">
    <source>
        <dbReference type="Proteomes" id="UP001201163"/>
    </source>
</evidence>
<feature type="active site" description="Proton donor/acceptor" evidence="2">
    <location>
        <position position="79"/>
    </location>
</feature>
<dbReference type="GO" id="GO:0043456">
    <property type="term" value="P:regulation of pentose-phosphate shunt"/>
    <property type="evidence" value="ECO:0007669"/>
    <property type="project" value="TreeGrafter"/>
</dbReference>
<proteinExistence type="predicted"/>
<feature type="binding site" evidence="3">
    <location>
        <begin position="11"/>
        <end position="18"/>
    </location>
    <ligand>
        <name>substrate</name>
    </ligand>
</feature>
<dbReference type="CDD" id="cd07067">
    <property type="entry name" value="HP_PGM_like"/>
    <property type="match status" value="1"/>
</dbReference>
<dbReference type="EMBL" id="JAKELL010000005">
    <property type="protein sequence ID" value="KAH8998678.1"/>
    <property type="molecule type" value="Genomic_DNA"/>
</dbReference>
<dbReference type="GO" id="GO:0005829">
    <property type="term" value="C:cytosol"/>
    <property type="evidence" value="ECO:0007669"/>
    <property type="project" value="TreeGrafter"/>
</dbReference>
<reference evidence="4" key="1">
    <citation type="submission" date="2022-01" db="EMBL/GenBank/DDBJ databases">
        <title>Comparative genomics reveals a dynamic genome evolution in the ectomycorrhizal milk-cap (Lactarius) mushrooms.</title>
        <authorList>
            <consortium name="DOE Joint Genome Institute"/>
            <person name="Lebreton A."/>
            <person name="Tang N."/>
            <person name="Kuo A."/>
            <person name="LaButti K."/>
            <person name="Drula E."/>
            <person name="Barry K."/>
            <person name="Clum A."/>
            <person name="Lipzen A."/>
            <person name="Mousain D."/>
            <person name="Ng V."/>
            <person name="Wang R."/>
            <person name="Wang X."/>
            <person name="Dai Y."/>
            <person name="Henrissat B."/>
            <person name="Grigoriev I.V."/>
            <person name="Guerin-Laguette A."/>
            <person name="Yu F."/>
            <person name="Martin F.M."/>
        </authorList>
    </citation>
    <scope>NUCLEOTIDE SEQUENCE</scope>
    <source>
        <strain evidence="4">QP</strain>
    </source>
</reference>
<dbReference type="AlphaFoldDB" id="A0AAD4LTA6"/>
<evidence type="ECO:0000256" key="2">
    <source>
        <dbReference type="PIRSR" id="PIRSR613078-1"/>
    </source>
</evidence>
<dbReference type="Gene3D" id="3.40.50.1240">
    <property type="entry name" value="Phosphoglycerate mutase-like"/>
    <property type="match status" value="1"/>
</dbReference>
<name>A0AAD4LTA6_9AGAM</name>
<dbReference type="InterPro" id="IPR029033">
    <property type="entry name" value="His_PPase_superfam"/>
</dbReference>
<dbReference type="SMART" id="SM00855">
    <property type="entry name" value="PGAM"/>
    <property type="match status" value="1"/>
</dbReference>
<keyword evidence="1" id="KW-0378">Hydrolase</keyword>
<dbReference type="PANTHER" id="PTHR46517:SF1">
    <property type="entry name" value="FRUCTOSE-2,6-BISPHOSPHATASE TIGAR"/>
    <property type="match status" value="1"/>
</dbReference>
<dbReference type="GO" id="GO:0045820">
    <property type="term" value="P:negative regulation of glycolytic process"/>
    <property type="evidence" value="ECO:0007669"/>
    <property type="project" value="TreeGrafter"/>
</dbReference>
<dbReference type="InterPro" id="IPR051695">
    <property type="entry name" value="Phosphoglycerate_Mutase"/>
</dbReference>
<comment type="caution">
    <text evidence="4">The sequence shown here is derived from an EMBL/GenBank/DDBJ whole genome shotgun (WGS) entry which is preliminary data.</text>
</comment>
<dbReference type="SUPFAM" id="SSF53254">
    <property type="entry name" value="Phosphoglycerate mutase-like"/>
    <property type="match status" value="1"/>
</dbReference>
<dbReference type="PANTHER" id="PTHR46517">
    <property type="entry name" value="FRUCTOSE-2,6-BISPHOSPHATASE TIGAR"/>
    <property type="match status" value="1"/>
</dbReference>
<sequence>MSNSVMITFIRHAESTDNNRSIWHGWKDAPLSYTGADQILVSPPIYTSDLQRASDTAQAIYNYQKDPKPSFDSSELFREQNFGLAAGRPISMDVISSSLSWEEHAARGVYLGWYSDDDRFPEGESIKDLAERARKGLETFVLPHVWRATEEGKTGIHIAVVSHGLCVTELVSELLKKSAKEVRKPQVNLLNTGWIRVVVDIEGAQEGQPIDVDKGPPVLTMRVTQIKGRKPDYD</sequence>
<dbReference type="Pfam" id="PF00300">
    <property type="entry name" value="His_Phos_1"/>
    <property type="match status" value="1"/>
</dbReference>
<evidence type="ECO:0000256" key="1">
    <source>
        <dbReference type="ARBA" id="ARBA00022801"/>
    </source>
</evidence>
<evidence type="ECO:0000256" key="3">
    <source>
        <dbReference type="PIRSR" id="PIRSR613078-2"/>
    </source>
</evidence>
<feature type="active site" description="Tele-phosphohistidine intermediate" evidence="2">
    <location>
        <position position="12"/>
    </location>
</feature>
<accession>A0AAD4LTA6</accession>
<dbReference type="InterPro" id="IPR013078">
    <property type="entry name" value="His_Pase_superF_clade-1"/>
</dbReference>
<dbReference type="GO" id="GO:0004331">
    <property type="term" value="F:fructose-2,6-bisphosphate 2-phosphatase activity"/>
    <property type="evidence" value="ECO:0007669"/>
    <property type="project" value="TreeGrafter"/>
</dbReference>